<gene>
    <name evidence="2" type="ORF">G2W53_006215</name>
</gene>
<keyword evidence="3" id="KW-1185">Reference proteome</keyword>
<feature type="region of interest" description="Disordered" evidence="1">
    <location>
        <begin position="105"/>
        <end position="130"/>
    </location>
</feature>
<sequence>MALLVRGLSGLIGGDDDGDTHDHDQSREVQSNPKIVKKTSSSPALLSGHNQKLLGVTNNTNLNLNGDVKELLSPRIRLPLKPPLVTPVMFTSPLMFCIPLFPNKPIGSDLGTEPPPPGNNNGNPPLPAPP</sequence>
<feature type="compositionally biased region" description="Pro residues" evidence="1">
    <location>
        <begin position="113"/>
        <end position="130"/>
    </location>
</feature>
<feature type="region of interest" description="Disordered" evidence="1">
    <location>
        <begin position="13"/>
        <end position="49"/>
    </location>
</feature>
<comment type="caution">
    <text evidence="2">The sequence shown here is derived from an EMBL/GenBank/DDBJ whole genome shotgun (WGS) entry which is preliminary data.</text>
</comment>
<evidence type="ECO:0000313" key="2">
    <source>
        <dbReference type="EMBL" id="KAF7837733.1"/>
    </source>
</evidence>
<dbReference type="AlphaFoldDB" id="A0A834X536"/>
<name>A0A834X536_9FABA</name>
<evidence type="ECO:0000313" key="3">
    <source>
        <dbReference type="Proteomes" id="UP000634136"/>
    </source>
</evidence>
<proteinExistence type="predicted"/>
<dbReference type="EMBL" id="JAAIUW010000003">
    <property type="protein sequence ID" value="KAF7837733.1"/>
    <property type="molecule type" value="Genomic_DNA"/>
</dbReference>
<organism evidence="2 3">
    <name type="scientific">Senna tora</name>
    <dbReference type="NCBI Taxonomy" id="362788"/>
    <lineage>
        <taxon>Eukaryota</taxon>
        <taxon>Viridiplantae</taxon>
        <taxon>Streptophyta</taxon>
        <taxon>Embryophyta</taxon>
        <taxon>Tracheophyta</taxon>
        <taxon>Spermatophyta</taxon>
        <taxon>Magnoliopsida</taxon>
        <taxon>eudicotyledons</taxon>
        <taxon>Gunneridae</taxon>
        <taxon>Pentapetalae</taxon>
        <taxon>rosids</taxon>
        <taxon>fabids</taxon>
        <taxon>Fabales</taxon>
        <taxon>Fabaceae</taxon>
        <taxon>Caesalpinioideae</taxon>
        <taxon>Cassia clade</taxon>
        <taxon>Senna</taxon>
    </lineage>
</organism>
<reference evidence="2" key="1">
    <citation type="submission" date="2020-09" db="EMBL/GenBank/DDBJ databases">
        <title>Genome-Enabled Discovery of Anthraquinone Biosynthesis in Senna tora.</title>
        <authorList>
            <person name="Kang S.-H."/>
            <person name="Pandey R.P."/>
            <person name="Lee C.-M."/>
            <person name="Sim J.-S."/>
            <person name="Jeong J.-T."/>
            <person name="Choi B.-S."/>
            <person name="Jung M."/>
            <person name="Ginzburg D."/>
            <person name="Zhao K."/>
            <person name="Won S.Y."/>
            <person name="Oh T.-J."/>
            <person name="Yu Y."/>
            <person name="Kim N.-H."/>
            <person name="Lee O.R."/>
            <person name="Lee T.-H."/>
            <person name="Bashyal P."/>
            <person name="Kim T.-S."/>
            <person name="Lee W.-H."/>
            <person name="Kawkins C."/>
            <person name="Kim C.-K."/>
            <person name="Kim J.S."/>
            <person name="Ahn B.O."/>
            <person name="Rhee S.Y."/>
            <person name="Sohng J.K."/>
        </authorList>
    </citation>
    <scope>NUCLEOTIDE SEQUENCE</scope>
    <source>
        <tissue evidence="2">Leaf</tissue>
    </source>
</reference>
<protein>
    <submittedName>
        <fullName evidence="2">Uncharacterized protein</fullName>
    </submittedName>
</protein>
<dbReference type="Proteomes" id="UP000634136">
    <property type="component" value="Unassembled WGS sequence"/>
</dbReference>
<accession>A0A834X536</accession>
<feature type="compositionally biased region" description="Polar residues" evidence="1">
    <location>
        <begin position="28"/>
        <end position="49"/>
    </location>
</feature>
<evidence type="ECO:0000256" key="1">
    <source>
        <dbReference type="SAM" id="MobiDB-lite"/>
    </source>
</evidence>